<organism evidence="2 3">
    <name type="scientific">Salinispora tropica (strain ATCC BAA-916 / DSM 44818 / JCM 13857 / NBRC 105044 / CNB-440)</name>
    <dbReference type="NCBI Taxonomy" id="369723"/>
    <lineage>
        <taxon>Bacteria</taxon>
        <taxon>Bacillati</taxon>
        <taxon>Actinomycetota</taxon>
        <taxon>Actinomycetes</taxon>
        <taxon>Micromonosporales</taxon>
        <taxon>Micromonosporaceae</taxon>
        <taxon>Salinispora</taxon>
    </lineage>
</organism>
<dbReference type="KEGG" id="stp:Strop_0075"/>
<keyword evidence="3" id="KW-1185">Reference proteome</keyword>
<protein>
    <submittedName>
        <fullName evidence="2">Uncharacterized protein</fullName>
    </submittedName>
</protein>
<feature type="region of interest" description="Disordered" evidence="1">
    <location>
        <begin position="63"/>
        <end position="96"/>
    </location>
</feature>
<evidence type="ECO:0000256" key="1">
    <source>
        <dbReference type="SAM" id="MobiDB-lite"/>
    </source>
</evidence>
<evidence type="ECO:0000313" key="2">
    <source>
        <dbReference type="EMBL" id="ABP52560.1"/>
    </source>
</evidence>
<feature type="compositionally biased region" description="Basic and acidic residues" evidence="1">
    <location>
        <begin position="74"/>
        <end position="87"/>
    </location>
</feature>
<gene>
    <name evidence="2" type="ordered locus">Strop_0075</name>
</gene>
<dbReference type="AlphaFoldDB" id="A4X110"/>
<evidence type="ECO:0000313" key="3">
    <source>
        <dbReference type="Proteomes" id="UP000000235"/>
    </source>
</evidence>
<reference evidence="3" key="1">
    <citation type="journal article" date="2007" name="Proc. Natl. Acad. Sci. U.S.A.">
        <title>Genome sequencing reveals complex secondary metabolome in the marine actinomycete Salinispora tropica.</title>
        <authorList>
            <person name="Udwary D.W."/>
            <person name="Zeigler L."/>
            <person name="Asolkar R.N."/>
            <person name="Singan V."/>
            <person name="Lapidus A."/>
            <person name="Fenical W."/>
            <person name="Jensen P.R."/>
            <person name="Moore B.S."/>
        </authorList>
    </citation>
    <scope>NUCLEOTIDE SEQUENCE [LARGE SCALE GENOMIC DNA]</scope>
    <source>
        <strain evidence="3">ATCC BAA-916 / DSM 44818 / CNB-440</strain>
    </source>
</reference>
<proteinExistence type="predicted"/>
<accession>A4X110</accession>
<dbReference type="STRING" id="369723.Strop_0075"/>
<dbReference type="Proteomes" id="UP000000235">
    <property type="component" value="Chromosome"/>
</dbReference>
<name>A4X110_SALTO</name>
<sequence>MTWFTYSPTLGHQVPAKELADLNVQLVGDHRRSRLPRSRERSGVTDADDATAIGLQRLAMTIRNGESPPSLRTLIERTSGRQRRADVTLDDDDLAA</sequence>
<dbReference type="EMBL" id="CP000667">
    <property type="protein sequence ID" value="ABP52560.1"/>
    <property type="molecule type" value="Genomic_DNA"/>
</dbReference>
<dbReference type="HOGENOM" id="CLU_2358097_0_0_11"/>